<evidence type="ECO:0008006" key="3">
    <source>
        <dbReference type="Google" id="ProtNLM"/>
    </source>
</evidence>
<protein>
    <recommendedName>
        <fullName evidence="3">TonB-dependent receptor</fullName>
    </recommendedName>
</protein>
<dbReference type="AlphaFoldDB" id="A0A540V9G5"/>
<proteinExistence type="predicted"/>
<evidence type="ECO:0000313" key="2">
    <source>
        <dbReference type="Proteomes" id="UP000315400"/>
    </source>
</evidence>
<reference evidence="1 2" key="1">
    <citation type="submission" date="2019-06" db="EMBL/GenBank/DDBJ databases">
        <title>Metagenome assembled Genome of Spiribacter salinus SL48-SHIP from the microbial mat of Salt Lake 48 (Novosibirsk region, Russia).</title>
        <authorList>
            <person name="Shipova A."/>
            <person name="Rozanov A.S."/>
            <person name="Bryanskaya A.V."/>
            <person name="Peltek S.E."/>
        </authorList>
    </citation>
    <scope>NUCLEOTIDE SEQUENCE [LARGE SCALE GENOMIC DNA]</scope>
    <source>
        <strain evidence="1">SL48-SHIP-2</strain>
    </source>
</reference>
<gene>
    <name evidence="1" type="ORF">FKY71_19075</name>
</gene>
<name>A0A540V9G5_9GAMM</name>
<organism evidence="1 2">
    <name type="scientific">Spiribacter salinus</name>
    <dbReference type="NCBI Taxonomy" id="1335746"/>
    <lineage>
        <taxon>Bacteria</taxon>
        <taxon>Pseudomonadati</taxon>
        <taxon>Pseudomonadota</taxon>
        <taxon>Gammaproteobacteria</taxon>
        <taxon>Chromatiales</taxon>
        <taxon>Ectothiorhodospiraceae</taxon>
        <taxon>Spiribacter</taxon>
    </lineage>
</organism>
<accession>A0A540V9G5</accession>
<dbReference type="Proteomes" id="UP000315400">
    <property type="component" value="Unassembled WGS sequence"/>
</dbReference>
<comment type="caution">
    <text evidence="1">The sequence shown here is derived from an EMBL/GenBank/DDBJ whole genome shotgun (WGS) entry which is preliminary data.</text>
</comment>
<sequence length="285" mass="31517">MRLTDLPDALGATTTGMVETDFFGHANTTISNLRLRRAFVNLDWGNRELLVGQDWSPMFTVAVFPQGIATTFGAPFQPFARQPQIRFTWKPENLRLIGVTGWQRDAFADIGGTKAQFDSELPILHLHAQYLFGNSLIGVGAQQKWARPNLEADRFGSGAVQGYLRLVGSAVQFRAKATYGSNLADHLMLSGYAFEGEERATATTFEPLYLISTWAEILTTSRPVSVGLLGGYTENLGTSDDLATPEAFNFNARTPDMAYQWRVAPRIEYHTGPLRLGFELEVTSA</sequence>
<dbReference type="EMBL" id="VIFK01000560">
    <property type="protein sequence ID" value="TQE92803.1"/>
    <property type="molecule type" value="Genomic_DNA"/>
</dbReference>
<evidence type="ECO:0000313" key="1">
    <source>
        <dbReference type="EMBL" id="TQE92803.1"/>
    </source>
</evidence>
<feature type="non-terminal residue" evidence="1">
    <location>
        <position position="285"/>
    </location>
</feature>